<dbReference type="RefSeq" id="WP_094924669.1">
    <property type="nucleotide sequence ID" value="NZ_NPIA01000004.1"/>
</dbReference>
<evidence type="ECO:0000313" key="1">
    <source>
        <dbReference type="EMBL" id="OZM57050.1"/>
    </source>
</evidence>
<dbReference type="AlphaFoldDB" id="A0A263BTL1"/>
<protein>
    <submittedName>
        <fullName evidence="1">Uncharacterized protein</fullName>
    </submittedName>
</protein>
<accession>A0A263BTL1</accession>
<name>A0A263BTL1_9BACI</name>
<dbReference type="EMBL" id="NPIA01000004">
    <property type="protein sequence ID" value="OZM57050.1"/>
    <property type="molecule type" value="Genomic_DNA"/>
</dbReference>
<proteinExistence type="predicted"/>
<sequence>MKKEIRHKEYVERLKELRQKEYIEHEHDPINLRSIKRGEGLTSPTTNLSTEETRILMDYIEQQNLFKITSRSPMLKKSLTLKMFFKKKRNQQVEVFSKVGDISLYTEGKVSAVGRDFVMLTSINKQVWIPFREIDSANIPYGIPNYANTYQHFYYDNNLKGKLLRSFGETVTKRETLMQQFNEDTLRTSLSRWKKTWVKVQLAPEEVHSGKIVSVSKENITLANYKKKMTIKIADVSYIETLSILQVFTIWLKNQ</sequence>
<dbReference type="Proteomes" id="UP000217083">
    <property type="component" value="Unassembled WGS sequence"/>
</dbReference>
<comment type="caution">
    <text evidence="1">The sequence shown here is derived from an EMBL/GenBank/DDBJ whole genome shotgun (WGS) entry which is preliminary data.</text>
</comment>
<keyword evidence="2" id="KW-1185">Reference proteome</keyword>
<evidence type="ECO:0000313" key="2">
    <source>
        <dbReference type="Proteomes" id="UP000217083"/>
    </source>
</evidence>
<gene>
    <name evidence="1" type="ORF">CIB95_09795</name>
</gene>
<reference evidence="1 2" key="2">
    <citation type="submission" date="2017-09" db="EMBL/GenBank/DDBJ databases">
        <title>Bacillus patelloidae sp. nov., isolated from the intestinal tract of a marine limpet.</title>
        <authorList>
            <person name="Liu R."/>
            <person name="Dong C."/>
            <person name="Shao Z."/>
        </authorList>
    </citation>
    <scope>NUCLEOTIDE SEQUENCE [LARGE SCALE GENOMIC DNA]</scope>
    <source>
        <strain evidence="1 2">SA5d-4</strain>
    </source>
</reference>
<reference evidence="2" key="1">
    <citation type="submission" date="2017-08" db="EMBL/GenBank/DDBJ databases">
        <authorList>
            <person name="Huang Z."/>
        </authorList>
    </citation>
    <scope>NUCLEOTIDE SEQUENCE [LARGE SCALE GENOMIC DNA]</scope>
    <source>
        <strain evidence="2">SA5d-4</strain>
    </source>
</reference>
<organism evidence="1 2">
    <name type="scientific">Lottiidibacillus patelloidae</name>
    <dbReference type="NCBI Taxonomy" id="2670334"/>
    <lineage>
        <taxon>Bacteria</taxon>
        <taxon>Bacillati</taxon>
        <taxon>Bacillota</taxon>
        <taxon>Bacilli</taxon>
        <taxon>Bacillales</taxon>
        <taxon>Bacillaceae</taxon>
        <taxon>Lottiidibacillus</taxon>
    </lineage>
</organism>